<gene>
    <name evidence="1" type="ORF">AAY55_16890</name>
</gene>
<protein>
    <submittedName>
        <fullName evidence="1">Uncharacterized protein</fullName>
    </submittedName>
</protein>
<dbReference type="AlphaFoldDB" id="A0A0Q0JN97"/>
<reference evidence="1 2" key="1">
    <citation type="journal article" date="2015" name="Genome Biol. Evol.">
        <title>The Dynamics of Genetic Interactions between Vibrio metoecus and Vibrio cholerae, Two Close Relatives Co-Occurring in the Environment.</title>
        <authorList>
            <person name="Orata F.D."/>
            <person name="Kirchberger P.C."/>
            <person name="Meheust R."/>
            <person name="Barlow E.J."/>
            <person name="Tarr C.L."/>
            <person name="Boucher Y."/>
        </authorList>
    </citation>
    <scope>NUCLEOTIDE SEQUENCE [LARGE SCALE GENOMIC DNA]</scope>
    <source>
        <strain evidence="1 2">08-2459</strain>
    </source>
</reference>
<name>A0A0Q0JN97_VIBMT</name>
<proteinExistence type="predicted"/>
<dbReference type="RefSeq" id="WP_055028401.1">
    <property type="nucleotide sequence ID" value="NZ_CP035689.1"/>
</dbReference>
<dbReference type="Proteomes" id="UP000053724">
    <property type="component" value="Unassembled WGS sequence"/>
</dbReference>
<comment type="caution">
    <text evidence="1">The sequence shown here is derived from an EMBL/GenBank/DDBJ whole genome shotgun (WGS) entry which is preliminary data.</text>
</comment>
<dbReference type="EMBL" id="LCUF01000035">
    <property type="protein sequence ID" value="KQA22547.1"/>
    <property type="molecule type" value="Genomic_DNA"/>
</dbReference>
<evidence type="ECO:0000313" key="1">
    <source>
        <dbReference type="EMBL" id="KQA22547.1"/>
    </source>
</evidence>
<organism evidence="1 2">
    <name type="scientific">Vibrio metoecus</name>
    <dbReference type="NCBI Taxonomy" id="1481663"/>
    <lineage>
        <taxon>Bacteria</taxon>
        <taxon>Pseudomonadati</taxon>
        <taxon>Pseudomonadota</taxon>
        <taxon>Gammaproteobacteria</taxon>
        <taxon>Vibrionales</taxon>
        <taxon>Vibrionaceae</taxon>
        <taxon>Vibrio</taxon>
    </lineage>
</organism>
<dbReference type="PATRIC" id="fig|1481663.8.peg.3501"/>
<accession>A0A0Q0JN97</accession>
<evidence type="ECO:0000313" key="2">
    <source>
        <dbReference type="Proteomes" id="UP000053724"/>
    </source>
</evidence>
<sequence>MTESKRKYLSEFAVNLYSGRWMMTAASQLMSGGEMPEEFKEVSDNSHIYIICQRPILSFDGEDFKYEGGKVSGSLVYRVEGKLTKIPFEQDFPLLDGATEVKLSKYPHREIITCDSNGEVVRYLPATALGMAHGVHLSRPELANLEVLYIGQAFGDGTRSAFERLKSHSTLQKILAQCQYEAPDNEVSLLTFEYVPYRVLTQMDGRDRQAIGGPEDIERFRSIMDNPLTEHQQICLVEASLIRYFQPKYNVIYKDNFPSDKHKILESCYDLDFSGLVVEVNTDDYRLCMFSEKVAPKLHHICMVDILDPEKRHGFFHYTIADGETAQMPDVIIRS</sequence>